<dbReference type="PANTHER" id="PTHR15162">
    <property type="entry name" value="ASPARTOACYLASE"/>
    <property type="match status" value="1"/>
</dbReference>
<keyword evidence="11" id="KW-1185">Reference proteome</keyword>
<feature type="binding site" evidence="5 7">
    <location>
        <position position="104"/>
    </location>
    <ligand>
        <name>Zn(2+)</name>
        <dbReference type="ChEBI" id="CHEBI:29105"/>
    </ligand>
</feature>
<comment type="catalytic activity">
    <reaction evidence="5">
        <text>an N-acyl-L-aspartate + H2O = a carboxylate + L-aspartate</text>
        <dbReference type="Rhea" id="RHEA:10872"/>
        <dbReference type="ChEBI" id="CHEBI:15377"/>
        <dbReference type="ChEBI" id="CHEBI:29067"/>
        <dbReference type="ChEBI" id="CHEBI:29991"/>
        <dbReference type="ChEBI" id="CHEBI:58497"/>
        <dbReference type="EC" id="3.5.1.15"/>
    </reaction>
</comment>
<feature type="binding site" evidence="5">
    <location>
        <position position="273"/>
    </location>
    <ligand>
        <name>substrate</name>
    </ligand>
</feature>
<dbReference type="Gene3D" id="3.40.630.10">
    <property type="entry name" value="Zn peptidases"/>
    <property type="match status" value="1"/>
</dbReference>
<evidence type="ECO:0000313" key="11">
    <source>
        <dbReference type="Proteomes" id="UP000218418"/>
    </source>
</evidence>
<evidence type="ECO:0000256" key="2">
    <source>
        <dbReference type="ARBA" id="ARBA00022723"/>
    </source>
</evidence>
<dbReference type="Proteomes" id="UP000218418">
    <property type="component" value="Chromosome"/>
</dbReference>
<dbReference type="Pfam" id="PF04952">
    <property type="entry name" value="AstE_AspA_hybrid"/>
    <property type="match status" value="1"/>
</dbReference>
<organism evidence="10 11">
    <name type="scientific">Calothrix parasitica NIES-267</name>
    <dbReference type="NCBI Taxonomy" id="1973488"/>
    <lineage>
        <taxon>Bacteria</taxon>
        <taxon>Bacillati</taxon>
        <taxon>Cyanobacteriota</taxon>
        <taxon>Cyanophyceae</taxon>
        <taxon>Nostocales</taxon>
        <taxon>Calotrichaceae</taxon>
        <taxon>Calothrix</taxon>
    </lineage>
</organism>
<dbReference type="AlphaFoldDB" id="A0A1Z4LJA2"/>
<accession>A0A1Z4LJA2</accession>
<feature type="binding site" evidence="5 7">
    <location>
        <position position="18"/>
    </location>
    <ligand>
        <name>Zn(2+)</name>
        <dbReference type="ChEBI" id="CHEBI:29105"/>
    </ligand>
</feature>
<dbReference type="PANTHER" id="PTHR15162:SF7">
    <property type="entry name" value="SUCCINYLGLUTAMATE DESUCCINYLASE"/>
    <property type="match status" value="1"/>
</dbReference>
<keyword evidence="2 5" id="KW-0479">Metal-binding</keyword>
<keyword evidence="4 5" id="KW-0862">Zinc</keyword>
<dbReference type="InterPro" id="IPR055438">
    <property type="entry name" value="AstE_AspA_cat"/>
</dbReference>
<feature type="domain" description="AstE/AspA barrel-sandwich hybrid" evidence="8">
    <location>
        <begin position="204"/>
        <end position="284"/>
    </location>
</feature>
<proteinExistence type="inferred from homology"/>
<evidence type="ECO:0000256" key="3">
    <source>
        <dbReference type="ARBA" id="ARBA00022801"/>
    </source>
</evidence>
<dbReference type="InterPro" id="IPR016708">
    <property type="entry name" value="Aspartoacylase"/>
</dbReference>
<feature type="binding site" evidence="5 7">
    <location>
        <position position="15"/>
    </location>
    <ligand>
        <name>Zn(2+)</name>
        <dbReference type="ChEBI" id="CHEBI:29105"/>
    </ligand>
</feature>
<dbReference type="GO" id="GO:0008270">
    <property type="term" value="F:zinc ion binding"/>
    <property type="evidence" value="ECO:0007669"/>
    <property type="project" value="UniProtKB-UniRule"/>
</dbReference>
<dbReference type="PIRSF" id="PIRSF018001">
    <property type="entry name" value="Aspartoacylase"/>
    <property type="match status" value="1"/>
</dbReference>
<gene>
    <name evidence="10" type="ORF">NIES267_07780</name>
</gene>
<comment type="cofactor">
    <cofactor evidence="5 7">
        <name>Zn(2+)</name>
        <dbReference type="ChEBI" id="CHEBI:29105"/>
    </cofactor>
    <text evidence="5 7">Binds 1 zinc ion per subunit.</text>
</comment>
<dbReference type="GO" id="GO:0019807">
    <property type="term" value="F:aspartoacylase activity"/>
    <property type="evidence" value="ECO:0007669"/>
    <property type="project" value="UniProtKB-UniRule"/>
</dbReference>
<feature type="binding site" evidence="5">
    <location>
        <position position="162"/>
    </location>
    <ligand>
        <name>substrate</name>
    </ligand>
</feature>
<dbReference type="OrthoDB" id="531770at2"/>
<evidence type="ECO:0000256" key="5">
    <source>
        <dbReference type="HAMAP-Rule" id="MF_00704"/>
    </source>
</evidence>
<evidence type="ECO:0000259" key="9">
    <source>
        <dbReference type="Pfam" id="PF24827"/>
    </source>
</evidence>
<dbReference type="GO" id="GO:0005829">
    <property type="term" value="C:cytosol"/>
    <property type="evidence" value="ECO:0007669"/>
    <property type="project" value="TreeGrafter"/>
</dbReference>
<sequence>MIASIKKIALVGGTHGGELTGIFLIKKFKQYPHLIQRYGFESIAFISNEKAVEVGTRYIDIDLNRAFNCQDLKNPQLINYEQSLAKKIAQRIQQEKIDLVIDLHSTTSNMGLTVILHGDNPDLLKMAGYLTQTNSKVRILQHELNKQSSYLISSAELGVTIEVGAVANGVLDAKLFQETENLVYAILDYLEADKKGQPLPVPPSFTYYSAIGTVDYPRNEQGKIQAMIHPQLQFQDYQPLNPGNPIFITFDGEEIFYQGDETVYPVFINEAAYYEKGTAMCLTKAVRN</sequence>
<dbReference type="SUPFAM" id="SSF53187">
    <property type="entry name" value="Zn-dependent exopeptidases"/>
    <property type="match status" value="1"/>
</dbReference>
<feature type="active site" description="Proton donor/acceptor" evidence="6">
    <location>
        <position position="162"/>
    </location>
</feature>
<feature type="binding site" evidence="5">
    <location>
        <begin position="64"/>
        <end position="65"/>
    </location>
    <ligand>
        <name>substrate</name>
    </ligand>
</feature>
<feature type="domain" description="Succinylglutamate desuccinylase/Aspartoacylase catalytic" evidence="9">
    <location>
        <begin position="5"/>
        <end position="190"/>
    </location>
</feature>
<name>A0A1Z4LJA2_9CYAN</name>
<dbReference type="Pfam" id="PF24827">
    <property type="entry name" value="AstE_AspA_cat"/>
    <property type="match status" value="1"/>
</dbReference>
<evidence type="ECO:0000256" key="7">
    <source>
        <dbReference type="PIRSR" id="PIRSR018001-3"/>
    </source>
</evidence>
<evidence type="ECO:0000313" key="10">
    <source>
        <dbReference type="EMBL" id="BAY81302.1"/>
    </source>
</evidence>
<evidence type="ECO:0000259" key="8">
    <source>
        <dbReference type="Pfam" id="PF04952"/>
    </source>
</evidence>
<dbReference type="HAMAP" id="MF_00704">
    <property type="entry name" value="Aspartoacylase"/>
    <property type="match status" value="1"/>
</dbReference>
<comment type="similarity">
    <text evidence="1 5">Belongs to the AspA/AstE family. Aspartoacylase subfamily.</text>
</comment>
<reference evidence="10 11" key="1">
    <citation type="submission" date="2017-06" db="EMBL/GenBank/DDBJ databases">
        <title>Genome sequencing of cyanobaciteial culture collection at National Institute for Environmental Studies (NIES).</title>
        <authorList>
            <person name="Hirose Y."/>
            <person name="Shimura Y."/>
            <person name="Fujisawa T."/>
            <person name="Nakamura Y."/>
            <person name="Kawachi M."/>
        </authorList>
    </citation>
    <scope>NUCLEOTIDE SEQUENCE [LARGE SCALE GENOMIC DNA]</scope>
    <source>
        <strain evidence="10 11">NIES-267</strain>
    </source>
</reference>
<keyword evidence="3 5" id="KW-0378">Hydrolase</keyword>
<dbReference type="FunFam" id="2.20.25.160:FF:000001">
    <property type="entry name" value="Aspartoacylase"/>
    <property type="match status" value="1"/>
</dbReference>
<feature type="binding site" evidence="5">
    <location>
        <position position="57"/>
    </location>
    <ligand>
        <name>substrate</name>
    </ligand>
</feature>
<evidence type="ECO:0000256" key="4">
    <source>
        <dbReference type="ARBA" id="ARBA00022833"/>
    </source>
</evidence>
<dbReference type="InterPro" id="IPR007036">
    <property type="entry name" value="Aste_AspA_hybrid_dom"/>
</dbReference>
<dbReference type="NCBIfam" id="NF002601">
    <property type="entry name" value="PRK02259.1"/>
    <property type="match status" value="1"/>
</dbReference>
<dbReference type="EMBL" id="AP018227">
    <property type="protein sequence ID" value="BAY81302.1"/>
    <property type="molecule type" value="Genomic_DNA"/>
</dbReference>
<dbReference type="GO" id="GO:0016788">
    <property type="term" value="F:hydrolase activity, acting on ester bonds"/>
    <property type="evidence" value="ECO:0007669"/>
    <property type="project" value="InterPro"/>
</dbReference>
<dbReference type="Gene3D" id="2.20.25.160">
    <property type="match status" value="1"/>
</dbReference>
<evidence type="ECO:0000256" key="1">
    <source>
        <dbReference type="ARBA" id="ARBA00006173"/>
    </source>
</evidence>
<dbReference type="InterPro" id="IPR050178">
    <property type="entry name" value="AspA/AstE_fam"/>
</dbReference>
<evidence type="ECO:0000256" key="6">
    <source>
        <dbReference type="PIRSR" id="PIRSR018001-1"/>
    </source>
</evidence>
<protein>
    <recommendedName>
        <fullName evidence="5">Probable aspartoacylase</fullName>
        <ecNumber evidence="5">3.5.1.15</ecNumber>
    </recommendedName>
</protein>
<dbReference type="EC" id="3.5.1.15" evidence="5"/>